<feature type="region of interest" description="Disordered" evidence="7">
    <location>
        <begin position="223"/>
        <end position="250"/>
    </location>
</feature>
<dbReference type="InterPro" id="IPR016163">
    <property type="entry name" value="Ald_DH_C"/>
</dbReference>
<dbReference type="PROSITE" id="PS00070">
    <property type="entry name" value="ALDEHYDE_DEHYDR_CYS"/>
    <property type="match status" value="1"/>
</dbReference>
<reference evidence="9 10" key="1">
    <citation type="submission" date="2019-04" db="EMBL/GenBank/DDBJ databases">
        <title>A novel phosphate-accumulating bacterium identified in bioreactor for phosphate removal from wastewater.</title>
        <authorList>
            <person name="Kotlyarov R.Y."/>
            <person name="Beletsky A.V."/>
            <person name="Kallistova A.Y."/>
            <person name="Dorofeev A.G."/>
            <person name="Nikolaev Y.Y."/>
            <person name="Pimenov N.V."/>
            <person name="Ravin N.V."/>
            <person name="Mardanov A.V."/>
        </authorList>
    </citation>
    <scope>NUCLEOTIDE SEQUENCE [LARGE SCALE GENOMIC DNA]</scope>
    <source>
        <strain evidence="9 10">Bin19</strain>
    </source>
</reference>
<feature type="active site" evidence="5">
    <location>
        <position position="119"/>
    </location>
</feature>
<dbReference type="GO" id="GO:0004029">
    <property type="term" value="F:aldehyde dehydrogenase (NAD+) activity"/>
    <property type="evidence" value="ECO:0007669"/>
    <property type="project" value="UniProtKB-EC"/>
</dbReference>
<comment type="caution">
    <text evidence="9">The sequence shown here is derived from an EMBL/GenBank/DDBJ whole genome shotgun (WGS) entry which is preliminary data.</text>
</comment>
<dbReference type="Gene3D" id="3.40.309.10">
    <property type="entry name" value="Aldehyde Dehydrogenase, Chain A, domain 2"/>
    <property type="match status" value="1"/>
</dbReference>
<evidence type="ECO:0000256" key="2">
    <source>
        <dbReference type="ARBA" id="ARBA00023002"/>
    </source>
</evidence>
<dbReference type="PANTHER" id="PTHR42804:SF1">
    <property type="entry name" value="ALDEHYDE DEHYDROGENASE-RELATED"/>
    <property type="match status" value="1"/>
</dbReference>
<dbReference type="Pfam" id="PF00171">
    <property type="entry name" value="Aldedh"/>
    <property type="match status" value="1"/>
</dbReference>
<dbReference type="Proteomes" id="UP000306324">
    <property type="component" value="Unassembled WGS sequence"/>
</dbReference>
<evidence type="ECO:0000259" key="8">
    <source>
        <dbReference type="Pfam" id="PF00171"/>
    </source>
</evidence>
<dbReference type="PROSITE" id="PS00687">
    <property type="entry name" value="ALDEHYDE_DEHYDR_GLU"/>
    <property type="match status" value="1"/>
</dbReference>
<dbReference type="InterPro" id="IPR016162">
    <property type="entry name" value="Ald_DH_N"/>
</dbReference>
<dbReference type="Gene3D" id="3.40.605.10">
    <property type="entry name" value="Aldehyde Dehydrogenase, Chain A, domain 1"/>
    <property type="match status" value="1"/>
</dbReference>
<name>A0A5S4EL20_9PROT</name>
<gene>
    <name evidence="9" type="ORF">ACCUM_0125</name>
</gene>
<evidence type="ECO:0000256" key="4">
    <source>
        <dbReference type="ARBA" id="ARBA00049194"/>
    </source>
</evidence>
<proteinExistence type="inferred from homology"/>
<organism evidence="9 10">
    <name type="scientific">Candidatus Accumulibacter phosphatis</name>
    <dbReference type="NCBI Taxonomy" id="327160"/>
    <lineage>
        <taxon>Bacteria</taxon>
        <taxon>Pseudomonadati</taxon>
        <taxon>Pseudomonadota</taxon>
        <taxon>Betaproteobacteria</taxon>
        <taxon>Candidatus Accumulibacter</taxon>
    </lineage>
</organism>
<dbReference type="PANTHER" id="PTHR42804">
    <property type="entry name" value="ALDEHYDE DEHYDROGENASE"/>
    <property type="match status" value="1"/>
</dbReference>
<dbReference type="InterPro" id="IPR016160">
    <property type="entry name" value="Ald_DH_CS_CYS"/>
</dbReference>
<evidence type="ECO:0000313" key="9">
    <source>
        <dbReference type="EMBL" id="TMQ76067.1"/>
    </source>
</evidence>
<comment type="catalytic activity">
    <reaction evidence="4">
        <text>an aldehyde + NAD(+) + H2O = a carboxylate + NADH + 2 H(+)</text>
        <dbReference type="Rhea" id="RHEA:16185"/>
        <dbReference type="ChEBI" id="CHEBI:15377"/>
        <dbReference type="ChEBI" id="CHEBI:15378"/>
        <dbReference type="ChEBI" id="CHEBI:17478"/>
        <dbReference type="ChEBI" id="CHEBI:29067"/>
        <dbReference type="ChEBI" id="CHEBI:57540"/>
        <dbReference type="ChEBI" id="CHEBI:57945"/>
        <dbReference type="EC" id="1.2.1.3"/>
    </reaction>
</comment>
<evidence type="ECO:0000256" key="6">
    <source>
        <dbReference type="RuleBase" id="RU003345"/>
    </source>
</evidence>
<evidence type="ECO:0000256" key="1">
    <source>
        <dbReference type="ARBA" id="ARBA00009986"/>
    </source>
</evidence>
<keyword evidence="10" id="KW-1185">Reference proteome</keyword>
<dbReference type="EMBL" id="SWAD01000064">
    <property type="protein sequence ID" value="TMQ76067.1"/>
    <property type="molecule type" value="Genomic_DNA"/>
</dbReference>
<feature type="domain" description="Aldehyde dehydrogenase" evidence="8">
    <location>
        <begin position="8"/>
        <end position="214"/>
    </location>
</feature>
<keyword evidence="2 6" id="KW-0560">Oxidoreductase</keyword>
<dbReference type="InterPro" id="IPR016161">
    <property type="entry name" value="Ald_DH/histidinol_DH"/>
</dbReference>
<dbReference type="InterPro" id="IPR029510">
    <property type="entry name" value="Ald_DH_CS_GLU"/>
</dbReference>
<sequence length="250" mass="26092">MTGAGAFGEPIGVVACITPWNYPLHQIVAKVVPAMSAGCKVVLKPSVGASLHAFLLAEVFDEAGLPPGVFNLVTGYGASVGQRLVSHPAVDMVSITGSTAAGRAIGKAAAELVKRVALELGGKSAAVVLDDADLPAAVRATVSSRLLNSGQTCTALTRLIVPQGRYEEAARLAVEAAARFTLGDPNDDATRLGPFVSRAQREGLQVFIRRASNQVPSCWRAARSHRPRRRPAISASPRFSVASRPTAFST</sequence>
<comment type="similarity">
    <text evidence="1 6">Belongs to the aldehyde dehydrogenase family.</text>
</comment>
<dbReference type="InterPro" id="IPR015590">
    <property type="entry name" value="Aldehyde_DH_dom"/>
</dbReference>
<dbReference type="AlphaFoldDB" id="A0A5S4EL20"/>
<protein>
    <recommendedName>
        <fullName evidence="3">aldehyde dehydrogenase (NAD(+))</fullName>
        <ecNumber evidence="3">1.2.1.3</ecNumber>
    </recommendedName>
</protein>
<evidence type="ECO:0000256" key="7">
    <source>
        <dbReference type="SAM" id="MobiDB-lite"/>
    </source>
</evidence>
<accession>A0A5S4EL20</accession>
<dbReference type="EC" id="1.2.1.3" evidence="3"/>
<dbReference type="SUPFAM" id="SSF53720">
    <property type="entry name" value="ALDH-like"/>
    <property type="match status" value="1"/>
</dbReference>
<evidence type="ECO:0000256" key="3">
    <source>
        <dbReference type="ARBA" id="ARBA00024226"/>
    </source>
</evidence>
<evidence type="ECO:0000313" key="10">
    <source>
        <dbReference type="Proteomes" id="UP000306324"/>
    </source>
</evidence>
<evidence type="ECO:0000256" key="5">
    <source>
        <dbReference type="PROSITE-ProRule" id="PRU10007"/>
    </source>
</evidence>